<protein>
    <submittedName>
        <fullName evidence="1">Uncharacterized protein</fullName>
    </submittedName>
</protein>
<evidence type="ECO:0000313" key="2">
    <source>
        <dbReference type="Proteomes" id="UP000250085"/>
    </source>
</evidence>
<sequence length="193" mass="21550">MKLYEPVTLAMPLAKEIGEFIRREGKLPSGDELREILKGLGLEEGCLDRGLALYRSRFVIALAFPRGETVVVDAISSSGELSDALEVIAYHDRKLGAFVVEILPTNDLEYEGNVGIEPIIVDEKTLELESNPVLGHFEEDEEGLFLVIERETYERWREEGDINICPICGGELAWKGERAYCQDCGYGVRVVKG</sequence>
<organism evidence="1 2">
    <name type="scientific">Thermococcus radiotolerans</name>
    <dbReference type="NCBI Taxonomy" id="187880"/>
    <lineage>
        <taxon>Archaea</taxon>
        <taxon>Methanobacteriati</taxon>
        <taxon>Methanobacteriota</taxon>
        <taxon>Thermococci</taxon>
        <taxon>Thermococcales</taxon>
        <taxon>Thermococcaceae</taxon>
        <taxon>Thermococcus</taxon>
    </lineage>
</organism>
<keyword evidence="2" id="KW-1185">Reference proteome</keyword>
<reference evidence="1 2" key="1">
    <citation type="submission" date="2016-04" db="EMBL/GenBank/DDBJ databases">
        <title>Complete genome sequence of Thermococcus radiotolerans type strain EJ2.</title>
        <authorList>
            <person name="Oger P.M."/>
        </authorList>
    </citation>
    <scope>NUCLEOTIDE SEQUENCE [LARGE SCALE GENOMIC DNA]</scope>
    <source>
        <strain evidence="1 2">EJ2</strain>
    </source>
</reference>
<dbReference type="EMBL" id="CP015106">
    <property type="protein sequence ID" value="ASJ15069.1"/>
    <property type="molecule type" value="Genomic_DNA"/>
</dbReference>
<evidence type="ECO:0000313" key="1">
    <source>
        <dbReference type="EMBL" id="ASJ15069.1"/>
    </source>
</evidence>
<dbReference type="AlphaFoldDB" id="A0A2Z2NB86"/>
<name>A0A2Z2NB86_9EURY</name>
<proteinExistence type="predicted"/>
<gene>
    <name evidence="1" type="ORF">A3L10_07990</name>
</gene>
<dbReference type="GeneID" id="33328781"/>
<accession>A0A2Z2NB86</accession>
<dbReference type="KEGG" id="trl:A3L10_07990"/>
<dbReference type="RefSeq" id="WP_088867122.1">
    <property type="nucleotide sequence ID" value="NZ_CP015106.1"/>
</dbReference>
<dbReference type="Proteomes" id="UP000250085">
    <property type="component" value="Chromosome"/>
</dbReference>
<dbReference type="OrthoDB" id="85337at2157"/>